<protein>
    <submittedName>
        <fullName evidence="1">Uncharacterized protein</fullName>
    </submittedName>
</protein>
<accession>A0A0A8ZZH3</accession>
<name>A0A0A8ZZH3_ARUDO</name>
<proteinExistence type="predicted"/>
<organism evidence="1">
    <name type="scientific">Arundo donax</name>
    <name type="common">Giant reed</name>
    <name type="synonym">Donax arundinaceus</name>
    <dbReference type="NCBI Taxonomy" id="35708"/>
    <lineage>
        <taxon>Eukaryota</taxon>
        <taxon>Viridiplantae</taxon>
        <taxon>Streptophyta</taxon>
        <taxon>Embryophyta</taxon>
        <taxon>Tracheophyta</taxon>
        <taxon>Spermatophyta</taxon>
        <taxon>Magnoliopsida</taxon>
        <taxon>Liliopsida</taxon>
        <taxon>Poales</taxon>
        <taxon>Poaceae</taxon>
        <taxon>PACMAD clade</taxon>
        <taxon>Arundinoideae</taxon>
        <taxon>Arundineae</taxon>
        <taxon>Arundo</taxon>
    </lineage>
</organism>
<reference evidence="1" key="2">
    <citation type="journal article" date="2015" name="Data Brief">
        <title>Shoot transcriptome of the giant reed, Arundo donax.</title>
        <authorList>
            <person name="Barrero R.A."/>
            <person name="Guerrero F.D."/>
            <person name="Moolhuijzen P."/>
            <person name="Goolsby J.A."/>
            <person name="Tidwell J."/>
            <person name="Bellgard S.E."/>
            <person name="Bellgard M.I."/>
        </authorList>
    </citation>
    <scope>NUCLEOTIDE SEQUENCE</scope>
    <source>
        <tissue evidence="1">Shoot tissue taken approximately 20 cm above the soil surface</tissue>
    </source>
</reference>
<dbReference type="EMBL" id="GBRH01253076">
    <property type="protein sequence ID" value="JAD44819.1"/>
    <property type="molecule type" value="Transcribed_RNA"/>
</dbReference>
<reference evidence="1" key="1">
    <citation type="submission" date="2014-09" db="EMBL/GenBank/DDBJ databases">
        <authorList>
            <person name="Magalhaes I.L.F."/>
            <person name="Oliveira U."/>
            <person name="Santos F.R."/>
            <person name="Vidigal T.H.D.A."/>
            <person name="Brescovit A.D."/>
            <person name="Santos A.J."/>
        </authorList>
    </citation>
    <scope>NUCLEOTIDE SEQUENCE</scope>
    <source>
        <tissue evidence="1">Shoot tissue taken approximately 20 cm above the soil surface</tissue>
    </source>
</reference>
<dbReference type="AlphaFoldDB" id="A0A0A8ZZH3"/>
<evidence type="ECO:0000313" key="1">
    <source>
        <dbReference type="EMBL" id="JAD44819.1"/>
    </source>
</evidence>
<sequence>MEKKNIVANSAVHLCERSWSQIEIVHRITILDTMKYNILDTPRFSLEQK</sequence>